<dbReference type="Pfam" id="PF00528">
    <property type="entry name" value="BPD_transp_1"/>
    <property type="match status" value="1"/>
</dbReference>
<feature type="transmembrane region" description="Helical" evidence="7">
    <location>
        <begin position="265"/>
        <end position="289"/>
    </location>
</feature>
<dbReference type="CDD" id="cd06261">
    <property type="entry name" value="TM_PBP2"/>
    <property type="match status" value="1"/>
</dbReference>
<evidence type="ECO:0000313" key="9">
    <source>
        <dbReference type="EMBL" id="ADK79919.1"/>
    </source>
</evidence>
<feature type="transmembrane region" description="Helical" evidence="7">
    <location>
        <begin position="110"/>
        <end position="129"/>
    </location>
</feature>
<dbReference type="eggNOG" id="COG1175">
    <property type="taxonomic scope" value="Bacteria"/>
</dbReference>
<evidence type="ECO:0000256" key="2">
    <source>
        <dbReference type="ARBA" id="ARBA00022448"/>
    </source>
</evidence>
<feature type="transmembrane region" description="Helical" evidence="7">
    <location>
        <begin position="206"/>
        <end position="227"/>
    </location>
</feature>
<proteinExistence type="inferred from homology"/>
<dbReference type="RefSeq" id="WP_013253383.1">
    <property type="nucleotide sequence ID" value="NC_014364.1"/>
</dbReference>
<feature type="domain" description="ABC transmembrane type-1" evidence="8">
    <location>
        <begin position="71"/>
        <end position="286"/>
    </location>
</feature>
<evidence type="ECO:0000256" key="3">
    <source>
        <dbReference type="ARBA" id="ARBA00022475"/>
    </source>
</evidence>
<organism evidence="9 10">
    <name type="scientific">Sediminispirochaeta smaragdinae (strain DSM 11293 / JCM 15392 / SEBR 4228)</name>
    <name type="common">Spirochaeta smaragdinae</name>
    <dbReference type="NCBI Taxonomy" id="573413"/>
    <lineage>
        <taxon>Bacteria</taxon>
        <taxon>Pseudomonadati</taxon>
        <taxon>Spirochaetota</taxon>
        <taxon>Spirochaetia</taxon>
        <taxon>Spirochaetales</taxon>
        <taxon>Spirochaetaceae</taxon>
        <taxon>Sediminispirochaeta</taxon>
    </lineage>
</organism>
<dbReference type="InterPro" id="IPR035906">
    <property type="entry name" value="MetI-like_sf"/>
</dbReference>
<evidence type="ECO:0000256" key="6">
    <source>
        <dbReference type="ARBA" id="ARBA00023136"/>
    </source>
</evidence>
<keyword evidence="5 7" id="KW-1133">Transmembrane helix</keyword>
<accession>E1RC39</accession>
<dbReference type="PROSITE" id="PS50928">
    <property type="entry name" value="ABC_TM1"/>
    <property type="match status" value="1"/>
</dbReference>
<dbReference type="GO" id="GO:0005886">
    <property type="term" value="C:plasma membrane"/>
    <property type="evidence" value="ECO:0007669"/>
    <property type="project" value="UniProtKB-SubCell"/>
</dbReference>
<name>E1RC39_SEDSS</name>
<evidence type="ECO:0000256" key="4">
    <source>
        <dbReference type="ARBA" id="ARBA00022692"/>
    </source>
</evidence>
<dbReference type="PANTHER" id="PTHR30193">
    <property type="entry name" value="ABC TRANSPORTER PERMEASE PROTEIN"/>
    <property type="match status" value="1"/>
</dbReference>
<keyword evidence="2 7" id="KW-0813">Transport</keyword>
<feature type="transmembrane region" description="Helical" evidence="7">
    <location>
        <begin position="75"/>
        <end position="98"/>
    </location>
</feature>
<dbReference type="AlphaFoldDB" id="E1RC39"/>
<dbReference type="GO" id="GO:0055085">
    <property type="term" value="P:transmembrane transport"/>
    <property type="evidence" value="ECO:0007669"/>
    <property type="project" value="InterPro"/>
</dbReference>
<dbReference type="HOGENOM" id="CLU_016047_0_0_12"/>
<keyword evidence="10" id="KW-1185">Reference proteome</keyword>
<dbReference type="KEGG" id="ssm:Spirs_0784"/>
<feature type="transmembrane region" description="Helical" evidence="7">
    <location>
        <begin position="12"/>
        <end position="34"/>
    </location>
</feature>
<dbReference type="SUPFAM" id="SSF161098">
    <property type="entry name" value="MetI-like"/>
    <property type="match status" value="1"/>
</dbReference>
<dbReference type="PANTHER" id="PTHR30193:SF37">
    <property type="entry name" value="INNER MEMBRANE ABC TRANSPORTER PERMEASE PROTEIN YCJO"/>
    <property type="match status" value="1"/>
</dbReference>
<sequence length="296" mass="33410">MSEHRSLYDSPLRGYLYLLPGCFIYCLFLFIPVLQTLQLSFFSWNGLQPKVCVGIKNFITLFSDPIFYRSLVNNLVLVVFIMVLPTLIGLVLASIIELNRYKIRKLFEVVLFMPYILSLVVVGVIWRWIYNPSFGVINTFLRGIGLADMTKAWLGDSATALTAVGISGTWVFHGFAMVIFLAGYSKISHSLYEAISIDGGNTLHKFWYIALPSLNHEISVVTIFLFINSLKTFDLVYVMTKGGPGYATNVISLYVFKNAFQYNRYGYAAALAVTLALIIYGISFGMTTLRRKHSDE</sequence>
<evidence type="ECO:0000256" key="7">
    <source>
        <dbReference type="RuleBase" id="RU363032"/>
    </source>
</evidence>
<reference evidence="9 10" key="1">
    <citation type="journal article" date="2010" name="Stand. Genomic Sci.">
        <title>Complete genome sequence of Spirochaeta smaragdinae type strain (SEBR 4228).</title>
        <authorList>
            <person name="Mavromatis K."/>
            <person name="Yasawong M."/>
            <person name="Chertkov O."/>
            <person name="Lapidus A."/>
            <person name="Lucas S."/>
            <person name="Nolan M."/>
            <person name="Del Rio T.G."/>
            <person name="Tice H."/>
            <person name="Cheng J.F."/>
            <person name="Pitluck S."/>
            <person name="Liolios K."/>
            <person name="Ivanova N."/>
            <person name="Tapia R."/>
            <person name="Han C."/>
            <person name="Bruce D."/>
            <person name="Goodwin L."/>
            <person name="Pati A."/>
            <person name="Chen A."/>
            <person name="Palaniappan K."/>
            <person name="Land M."/>
            <person name="Hauser L."/>
            <person name="Chang Y.J."/>
            <person name="Jeffries C.D."/>
            <person name="Detter J.C."/>
            <person name="Rohde M."/>
            <person name="Brambilla E."/>
            <person name="Spring S."/>
            <person name="Goker M."/>
            <person name="Sikorski J."/>
            <person name="Woyke T."/>
            <person name="Bristow J."/>
            <person name="Eisen J.A."/>
            <person name="Markowitz V."/>
            <person name="Hugenholtz P."/>
            <person name="Klenk H.P."/>
            <person name="Kyrpides N.C."/>
        </authorList>
    </citation>
    <scope>NUCLEOTIDE SEQUENCE [LARGE SCALE GENOMIC DNA]</scope>
    <source>
        <strain evidence="10">DSM 11293 / JCM 15392 / SEBR 4228</strain>
    </source>
</reference>
<dbReference type="EMBL" id="CP002116">
    <property type="protein sequence ID" value="ADK79919.1"/>
    <property type="molecule type" value="Genomic_DNA"/>
</dbReference>
<evidence type="ECO:0000313" key="10">
    <source>
        <dbReference type="Proteomes" id="UP000002318"/>
    </source>
</evidence>
<dbReference type="STRING" id="573413.Spirs_0784"/>
<gene>
    <name evidence="9" type="ordered locus">Spirs_0784</name>
</gene>
<dbReference type="InterPro" id="IPR000515">
    <property type="entry name" value="MetI-like"/>
</dbReference>
<keyword evidence="3" id="KW-1003">Cell membrane</keyword>
<comment type="similarity">
    <text evidence="7">Belongs to the binding-protein-dependent transport system permease family.</text>
</comment>
<dbReference type="OrthoDB" id="9788108at2"/>
<dbReference type="Gene3D" id="1.10.3720.10">
    <property type="entry name" value="MetI-like"/>
    <property type="match status" value="1"/>
</dbReference>
<keyword evidence="6 7" id="KW-0472">Membrane</keyword>
<evidence type="ECO:0000256" key="5">
    <source>
        <dbReference type="ARBA" id="ARBA00022989"/>
    </source>
</evidence>
<feature type="transmembrane region" description="Helical" evidence="7">
    <location>
        <begin position="158"/>
        <end position="185"/>
    </location>
</feature>
<dbReference type="InterPro" id="IPR051393">
    <property type="entry name" value="ABC_transporter_permease"/>
</dbReference>
<evidence type="ECO:0000259" key="8">
    <source>
        <dbReference type="PROSITE" id="PS50928"/>
    </source>
</evidence>
<comment type="subcellular location">
    <subcellularLocation>
        <location evidence="1 7">Cell membrane</location>
        <topology evidence="1 7">Multi-pass membrane protein</topology>
    </subcellularLocation>
</comment>
<protein>
    <submittedName>
        <fullName evidence="9">Binding-protein-dependent transport systems inner membrane component</fullName>
    </submittedName>
</protein>
<keyword evidence="4 7" id="KW-0812">Transmembrane</keyword>
<dbReference type="Proteomes" id="UP000002318">
    <property type="component" value="Chromosome"/>
</dbReference>
<evidence type="ECO:0000256" key="1">
    <source>
        <dbReference type="ARBA" id="ARBA00004651"/>
    </source>
</evidence>